<evidence type="ECO:0000256" key="1">
    <source>
        <dbReference type="SAM" id="SignalP"/>
    </source>
</evidence>
<proteinExistence type="predicted"/>
<feature type="chain" id="PRO_5045906083" description="Outer membrane protein beta-barrel domain-containing protein" evidence="1">
    <location>
        <begin position="20"/>
        <end position="230"/>
    </location>
</feature>
<dbReference type="InterPro" id="IPR025665">
    <property type="entry name" value="Beta-barrel_OMP_2"/>
</dbReference>
<evidence type="ECO:0000313" key="3">
    <source>
        <dbReference type="EMBL" id="GGI55978.1"/>
    </source>
</evidence>
<dbReference type="Pfam" id="PF13568">
    <property type="entry name" value="OMP_b-brl_2"/>
    <property type="match status" value="1"/>
</dbReference>
<name>A0ABQ2BW62_9FLAO</name>
<keyword evidence="1" id="KW-0732">Signal</keyword>
<comment type="caution">
    <text evidence="3">The sequence shown here is derived from an EMBL/GenBank/DDBJ whole genome shotgun (WGS) entry which is preliminary data.</text>
</comment>
<evidence type="ECO:0000259" key="2">
    <source>
        <dbReference type="Pfam" id="PF13568"/>
    </source>
</evidence>
<dbReference type="RefSeq" id="WP_188372918.1">
    <property type="nucleotide sequence ID" value="NZ_BMDQ01000001.1"/>
</dbReference>
<reference evidence="4" key="1">
    <citation type="journal article" date="2019" name="Int. J. Syst. Evol. Microbiol.">
        <title>The Global Catalogue of Microorganisms (GCM) 10K type strain sequencing project: providing services to taxonomists for standard genome sequencing and annotation.</title>
        <authorList>
            <consortium name="The Broad Institute Genomics Platform"/>
            <consortium name="The Broad Institute Genome Sequencing Center for Infectious Disease"/>
            <person name="Wu L."/>
            <person name="Ma J."/>
        </authorList>
    </citation>
    <scope>NUCLEOTIDE SEQUENCE [LARGE SCALE GENOMIC DNA]</scope>
    <source>
        <strain evidence="4">CCM 8681</strain>
    </source>
</reference>
<dbReference type="Proteomes" id="UP000624701">
    <property type="component" value="Unassembled WGS sequence"/>
</dbReference>
<organism evidence="3 4">
    <name type="scientific">Winogradskyella haliclonae</name>
    <dbReference type="NCBI Taxonomy" id="2048558"/>
    <lineage>
        <taxon>Bacteria</taxon>
        <taxon>Pseudomonadati</taxon>
        <taxon>Bacteroidota</taxon>
        <taxon>Flavobacteriia</taxon>
        <taxon>Flavobacteriales</taxon>
        <taxon>Flavobacteriaceae</taxon>
        <taxon>Winogradskyella</taxon>
    </lineage>
</organism>
<sequence length="230" mass="26369">MRLYYCLLLFCLPISFSWAQDSLSVAIDDRYREDQFYASITYNLLSNNPNGVSQSDFSTGFHFGFIRDMPINQKRNWSIGIGLGISSNSYNQNLIITETSGNINFSIDDGGLGNITKNKFTTYLIDVPFEFRWRTSSAETYKFWRIYPGFKLSYLVYNSSKLKSDLLTTNVSNIDAFNKLQYGLTLSAGYGTWNFQIYYGLNSIFDDTAQLNNQSIDSRAIKVGIMFYIL</sequence>
<feature type="signal peptide" evidence="1">
    <location>
        <begin position="1"/>
        <end position="19"/>
    </location>
</feature>
<keyword evidence="4" id="KW-1185">Reference proteome</keyword>
<accession>A0ABQ2BW62</accession>
<feature type="domain" description="Outer membrane protein beta-barrel" evidence="2">
    <location>
        <begin position="18"/>
        <end position="206"/>
    </location>
</feature>
<protein>
    <recommendedName>
        <fullName evidence="2">Outer membrane protein beta-barrel domain-containing protein</fullName>
    </recommendedName>
</protein>
<evidence type="ECO:0000313" key="4">
    <source>
        <dbReference type="Proteomes" id="UP000624701"/>
    </source>
</evidence>
<dbReference type="EMBL" id="BMDQ01000001">
    <property type="protein sequence ID" value="GGI55978.1"/>
    <property type="molecule type" value="Genomic_DNA"/>
</dbReference>
<gene>
    <name evidence="3" type="ORF">GCM10011444_02870</name>
</gene>